<accession>A0A484LYB7</accession>
<dbReference type="Proteomes" id="UP000595140">
    <property type="component" value="Unassembled WGS sequence"/>
</dbReference>
<evidence type="ECO:0000256" key="1">
    <source>
        <dbReference type="SAM" id="MobiDB-lite"/>
    </source>
</evidence>
<evidence type="ECO:0000313" key="2">
    <source>
        <dbReference type="EMBL" id="VFQ80758.1"/>
    </source>
</evidence>
<dbReference type="AlphaFoldDB" id="A0A484LYB7"/>
<feature type="compositionally biased region" description="Polar residues" evidence="1">
    <location>
        <begin position="295"/>
        <end position="307"/>
    </location>
</feature>
<evidence type="ECO:0000313" key="3">
    <source>
        <dbReference type="Proteomes" id="UP000595140"/>
    </source>
</evidence>
<organism evidence="2 3">
    <name type="scientific">Cuscuta campestris</name>
    <dbReference type="NCBI Taxonomy" id="132261"/>
    <lineage>
        <taxon>Eukaryota</taxon>
        <taxon>Viridiplantae</taxon>
        <taxon>Streptophyta</taxon>
        <taxon>Embryophyta</taxon>
        <taxon>Tracheophyta</taxon>
        <taxon>Spermatophyta</taxon>
        <taxon>Magnoliopsida</taxon>
        <taxon>eudicotyledons</taxon>
        <taxon>Gunneridae</taxon>
        <taxon>Pentapetalae</taxon>
        <taxon>asterids</taxon>
        <taxon>lamiids</taxon>
        <taxon>Solanales</taxon>
        <taxon>Convolvulaceae</taxon>
        <taxon>Cuscuteae</taxon>
        <taxon>Cuscuta</taxon>
        <taxon>Cuscuta subgen. Grammica</taxon>
        <taxon>Cuscuta sect. Cleistogrammica</taxon>
    </lineage>
</organism>
<reference evidence="2 3" key="1">
    <citation type="submission" date="2018-04" db="EMBL/GenBank/DDBJ databases">
        <authorList>
            <person name="Vogel A."/>
        </authorList>
    </citation>
    <scope>NUCLEOTIDE SEQUENCE [LARGE SCALE GENOMIC DNA]</scope>
</reference>
<evidence type="ECO:0008006" key="4">
    <source>
        <dbReference type="Google" id="ProtNLM"/>
    </source>
</evidence>
<dbReference type="OrthoDB" id="1300414at2759"/>
<name>A0A484LYB7_9ASTE</name>
<keyword evidence="3" id="KW-1185">Reference proteome</keyword>
<gene>
    <name evidence="2" type="ORF">CCAM_LOCUS22534</name>
</gene>
<dbReference type="EMBL" id="OOIL02002179">
    <property type="protein sequence ID" value="VFQ80758.1"/>
    <property type="molecule type" value="Genomic_DNA"/>
</dbReference>
<protein>
    <recommendedName>
        <fullName evidence="4">Retrotransposon gag domain-containing protein</fullName>
    </recommendedName>
</protein>
<feature type="region of interest" description="Disordered" evidence="1">
    <location>
        <begin position="292"/>
        <end position="313"/>
    </location>
</feature>
<sequence>MCLMEINFQMVKIELFAIDPTTNVNSNLRNTSADLEAFLAFDGVTTFKFKSQLDVYLEELKIANAPMFQPPPPPPPCVVTYKTLRDNGAEIFLGDRIAEPQNAWDWIEQIARVLEDLDVPIGNYPRLASQLLHKEAYEWWKRTDERADTPKPWTWAHFEWAFKQEYIPKRFSKERRELVAAQEKLKMEVELMMKQIKELTNSVEIPTFEGRNDPEKFSKWLAKVEDVFTLKDMPKDKKVKLVVAKFQRHASTWWASVASKRKLQGKAKVPSKEGIQETFEFYYKTRERLEKRRNQNSPIHLPTSTQHGPYYVP</sequence>
<proteinExistence type="predicted"/>